<keyword evidence="4" id="KW-0106">Calcium</keyword>
<evidence type="ECO:0000259" key="5">
    <source>
        <dbReference type="Pfam" id="PF01951"/>
    </source>
</evidence>
<feature type="domain" description="Archease" evidence="5">
    <location>
        <begin position="6"/>
        <end position="140"/>
    </location>
</feature>
<evidence type="ECO:0000256" key="1">
    <source>
        <dbReference type="ARBA" id="ARBA00007963"/>
    </source>
</evidence>
<dbReference type="EMBL" id="DSUJ01000008">
    <property type="protein sequence ID" value="HFI91628.1"/>
    <property type="molecule type" value="Genomic_DNA"/>
</dbReference>
<evidence type="ECO:0000313" key="6">
    <source>
        <dbReference type="EMBL" id="HFI91628.1"/>
    </source>
</evidence>
<dbReference type="Pfam" id="PF01951">
    <property type="entry name" value="Archease"/>
    <property type="match status" value="1"/>
</dbReference>
<evidence type="ECO:0000256" key="2">
    <source>
        <dbReference type="ARBA" id="ARBA00022694"/>
    </source>
</evidence>
<gene>
    <name evidence="6" type="ORF">ENS31_08905</name>
</gene>
<dbReference type="Gene3D" id="3.55.10.10">
    <property type="entry name" value="Archease domain"/>
    <property type="match status" value="1"/>
</dbReference>
<dbReference type="InterPro" id="IPR023572">
    <property type="entry name" value="Archease_dom"/>
</dbReference>
<comment type="similarity">
    <text evidence="1">Belongs to the archease family.</text>
</comment>
<accession>A0A7V2ZKP1</accession>
<keyword evidence="3" id="KW-0479">Metal-binding</keyword>
<dbReference type="PANTHER" id="PTHR12682:SF11">
    <property type="entry name" value="PROTEIN ARCHEASE"/>
    <property type="match status" value="1"/>
</dbReference>
<evidence type="ECO:0000256" key="4">
    <source>
        <dbReference type="ARBA" id="ARBA00022837"/>
    </source>
</evidence>
<dbReference type="GO" id="GO:0008033">
    <property type="term" value="P:tRNA processing"/>
    <property type="evidence" value="ECO:0007669"/>
    <property type="project" value="UniProtKB-KW"/>
</dbReference>
<dbReference type="GO" id="GO:0046872">
    <property type="term" value="F:metal ion binding"/>
    <property type="evidence" value="ECO:0007669"/>
    <property type="project" value="UniProtKB-KW"/>
</dbReference>
<reference evidence="6" key="1">
    <citation type="journal article" date="2020" name="mSystems">
        <title>Genome- and Community-Level Interaction Insights into Carbon Utilization and Element Cycling Functions of Hydrothermarchaeota in Hydrothermal Sediment.</title>
        <authorList>
            <person name="Zhou Z."/>
            <person name="Liu Y."/>
            <person name="Xu W."/>
            <person name="Pan J."/>
            <person name="Luo Z.H."/>
            <person name="Li M."/>
        </authorList>
    </citation>
    <scope>NUCLEOTIDE SEQUENCE [LARGE SCALE GENOMIC DNA]</scope>
    <source>
        <strain evidence="6">SpSt-479</strain>
    </source>
</reference>
<name>A0A7V2ZKP1_9BACT</name>
<dbReference type="InterPro" id="IPR002804">
    <property type="entry name" value="Archease"/>
</dbReference>
<protein>
    <submittedName>
        <fullName evidence="6">Archease</fullName>
    </submittedName>
</protein>
<dbReference type="SUPFAM" id="SSF69819">
    <property type="entry name" value="MTH1598-like"/>
    <property type="match status" value="1"/>
</dbReference>
<dbReference type="InterPro" id="IPR036820">
    <property type="entry name" value="Archease_dom_sf"/>
</dbReference>
<dbReference type="AlphaFoldDB" id="A0A7V2ZKP1"/>
<dbReference type="PANTHER" id="PTHR12682">
    <property type="entry name" value="ARCHEASE"/>
    <property type="match status" value="1"/>
</dbReference>
<evidence type="ECO:0000256" key="3">
    <source>
        <dbReference type="ARBA" id="ARBA00022723"/>
    </source>
</evidence>
<organism evidence="6">
    <name type="scientific">Ignavibacterium album</name>
    <dbReference type="NCBI Taxonomy" id="591197"/>
    <lineage>
        <taxon>Bacteria</taxon>
        <taxon>Pseudomonadati</taxon>
        <taxon>Ignavibacteriota</taxon>
        <taxon>Ignavibacteria</taxon>
        <taxon>Ignavibacteriales</taxon>
        <taxon>Ignavibacteriaceae</taxon>
        <taxon>Ignavibacterium</taxon>
    </lineage>
</organism>
<keyword evidence="2" id="KW-0819">tRNA processing</keyword>
<sequence length="140" mass="16220">MSSKHTYLSHTADIAFDVEADSIEELFIESFNCWLNSVVENISPDAEQKIEIKLSADSLEQLLVDFLNEVNFLLTVKKILCVDVEELTIDKEKLSLNAIMKIQNVKDDLMLKEEIKSVTYHQMEIKEENGKYYVRIVFDI</sequence>
<comment type="caution">
    <text evidence="6">The sequence shown here is derived from an EMBL/GenBank/DDBJ whole genome shotgun (WGS) entry which is preliminary data.</text>
</comment>
<proteinExistence type="inferred from homology"/>